<dbReference type="InterPro" id="IPR029044">
    <property type="entry name" value="Nucleotide-diphossugar_trans"/>
</dbReference>
<dbReference type="GO" id="GO:0016020">
    <property type="term" value="C:membrane"/>
    <property type="evidence" value="ECO:0007669"/>
    <property type="project" value="GOC"/>
</dbReference>
<sequence length="273" mass="30896">METTWQVPKAKIYELQEKKTKYCVLIPVINEGTRIQKQLLELKAYSNIIDIIITDGGSTDNSLDIDFLKSVNVRSLLVKEDTGKLSSQLRIGYAYLIKQGYEGVITIDGNNKDGVDAIPRFIEELDKGYGLVQGSRYVKGGKAINTPFIRDWAIKLIHAPIVSLAAGFHYTDTTNGYRAYSKDYLLDSRVQPFRDIFVNYEILAYLSVRAPKLGYKTKEIPVTRSYPGNGKVPTKISHFKGNIMLLKTLFNLFTRQYNPKRLPITNEKSSING</sequence>
<evidence type="ECO:0000256" key="3">
    <source>
        <dbReference type="ARBA" id="ARBA00022679"/>
    </source>
</evidence>
<dbReference type="PANTHER" id="PTHR43398:SF1">
    <property type="entry name" value="DOLICHOL-PHOSPHATE MANNOSYLTRANSFERASE SUBUNIT 1"/>
    <property type="match status" value="1"/>
</dbReference>
<gene>
    <name evidence="5" type="ORF">CF651_10195</name>
</gene>
<dbReference type="PANTHER" id="PTHR43398">
    <property type="entry name" value="DOLICHOL-PHOSPHATE MANNOSYLTRANSFERASE SUBUNIT 1"/>
    <property type="match status" value="1"/>
</dbReference>
<protein>
    <submittedName>
        <fullName evidence="5">Glycosyl transferase family 2</fullName>
    </submittedName>
</protein>
<dbReference type="Pfam" id="PF00535">
    <property type="entry name" value="Glycos_transf_2"/>
    <property type="match status" value="1"/>
</dbReference>
<dbReference type="GO" id="GO:0004582">
    <property type="term" value="F:dolichyl-phosphate beta-D-mannosyltransferase activity"/>
    <property type="evidence" value="ECO:0007669"/>
    <property type="project" value="InterPro"/>
</dbReference>
<evidence type="ECO:0000259" key="4">
    <source>
        <dbReference type="Pfam" id="PF00535"/>
    </source>
</evidence>
<comment type="caution">
    <text evidence="5">The sequence shown here is derived from an EMBL/GenBank/DDBJ whole genome shotgun (WGS) entry which is preliminary data.</text>
</comment>
<dbReference type="CDD" id="cd04179">
    <property type="entry name" value="DPM_DPG-synthase_like"/>
    <property type="match status" value="1"/>
</dbReference>
<keyword evidence="3 5" id="KW-0808">Transferase</keyword>
<dbReference type="GO" id="GO:0009247">
    <property type="term" value="P:glycolipid biosynthetic process"/>
    <property type="evidence" value="ECO:0007669"/>
    <property type="project" value="TreeGrafter"/>
</dbReference>
<proteinExistence type="inferred from homology"/>
<dbReference type="Proteomes" id="UP000215509">
    <property type="component" value="Unassembled WGS sequence"/>
</dbReference>
<dbReference type="Gene3D" id="3.90.550.10">
    <property type="entry name" value="Spore Coat Polysaccharide Biosynthesis Protein SpsA, Chain A"/>
    <property type="match status" value="1"/>
</dbReference>
<dbReference type="RefSeq" id="WP_094014748.1">
    <property type="nucleotide sequence ID" value="NZ_NMQW01000014.1"/>
</dbReference>
<dbReference type="InterPro" id="IPR001173">
    <property type="entry name" value="Glyco_trans_2-like"/>
</dbReference>
<dbReference type="OrthoDB" id="9810303at2"/>
<dbReference type="EMBL" id="NMQW01000014">
    <property type="protein sequence ID" value="OXM86532.1"/>
    <property type="molecule type" value="Genomic_DNA"/>
</dbReference>
<accession>A0A229UT03</accession>
<evidence type="ECO:0000313" key="6">
    <source>
        <dbReference type="Proteomes" id="UP000215509"/>
    </source>
</evidence>
<dbReference type="SUPFAM" id="SSF53448">
    <property type="entry name" value="Nucleotide-diphospho-sugar transferases"/>
    <property type="match status" value="1"/>
</dbReference>
<dbReference type="AlphaFoldDB" id="A0A229UT03"/>
<evidence type="ECO:0000256" key="1">
    <source>
        <dbReference type="ARBA" id="ARBA00006739"/>
    </source>
</evidence>
<organism evidence="5 6">
    <name type="scientific">Paenibacillus rigui</name>
    <dbReference type="NCBI Taxonomy" id="554312"/>
    <lineage>
        <taxon>Bacteria</taxon>
        <taxon>Bacillati</taxon>
        <taxon>Bacillota</taxon>
        <taxon>Bacilli</taxon>
        <taxon>Bacillales</taxon>
        <taxon>Paenibacillaceae</taxon>
        <taxon>Paenibacillus</taxon>
    </lineage>
</organism>
<keyword evidence="6" id="KW-1185">Reference proteome</keyword>
<comment type="similarity">
    <text evidence="1">Belongs to the glycosyltransferase 2 family.</text>
</comment>
<dbReference type="InterPro" id="IPR039528">
    <property type="entry name" value="DPM1-like"/>
</dbReference>
<evidence type="ECO:0000256" key="2">
    <source>
        <dbReference type="ARBA" id="ARBA00022676"/>
    </source>
</evidence>
<name>A0A229UT03_9BACL</name>
<feature type="domain" description="Glycosyltransferase 2-like" evidence="4">
    <location>
        <begin position="23"/>
        <end position="181"/>
    </location>
</feature>
<keyword evidence="2" id="KW-0328">Glycosyltransferase</keyword>
<evidence type="ECO:0000313" key="5">
    <source>
        <dbReference type="EMBL" id="OXM86532.1"/>
    </source>
</evidence>
<reference evidence="5 6" key="1">
    <citation type="submission" date="2017-07" db="EMBL/GenBank/DDBJ databases">
        <title>Genome sequencing and assembly of Paenibacillus rigui.</title>
        <authorList>
            <person name="Mayilraj S."/>
        </authorList>
    </citation>
    <scope>NUCLEOTIDE SEQUENCE [LARGE SCALE GENOMIC DNA]</scope>
    <source>
        <strain evidence="5 6">JCM 16352</strain>
    </source>
</reference>